<dbReference type="InterPro" id="IPR037185">
    <property type="entry name" value="EmrE-like"/>
</dbReference>
<comment type="similarity">
    <text evidence="7 8">Belongs to the drug/metabolite transporter (DMT) superfamily. Small multidrug resistance (SMR) (TC 2.A.7.1) family.</text>
</comment>
<dbReference type="OrthoDB" id="9808638at2"/>
<dbReference type="PANTHER" id="PTHR30561:SF1">
    <property type="entry name" value="MULTIDRUG TRANSPORTER EMRE"/>
    <property type="match status" value="1"/>
</dbReference>
<dbReference type="InterPro" id="IPR000390">
    <property type="entry name" value="Small_drug/metabolite_transptr"/>
</dbReference>
<dbReference type="GO" id="GO:0015297">
    <property type="term" value="F:antiporter activity"/>
    <property type="evidence" value="ECO:0007669"/>
    <property type="project" value="TreeGrafter"/>
</dbReference>
<dbReference type="Pfam" id="PF00893">
    <property type="entry name" value="Multi_Drug_Res"/>
    <property type="match status" value="1"/>
</dbReference>
<dbReference type="GO" id="GO:0031460">
    <property type="term" value="P:glycine betaine transport"/>
    <property type="evidence" value="ECO:0007669"/>
    <property type="project" value="TreeGrafter"/>
</dbReference>
<reference evidence="11" key="1">
    <citation type="submission" date="2016-10" db="EMBL/GenBank/DDBJ databases">
        <authorList>
            <person name="Varghese N."/>
            <person name="Submissions S."/>
        </authorList>
    </citation>
    <scope>NUCLEOTIDE SEQUENCE [LARGE SCALE GENOMIC DNA]</scope>
    <source>
        <strain evidence="11">DSM 10146</strain>
    </source>
</reference>
<evidence type="ECO:0000313" key="11">
    <source>
        <dbReference type="Proteomes" id="UP000198994"/>
    </source>
</evidence>
<feature type="transmembrane region" description="Helical" evidence="9">
    <location>
        <begin position="84"/>
        <end position="103"/>
    </location>
</feature>
<keyword evidence="3" id="KW-1003">Cell membrane</keyword>
<feature type="transmembrane region" description="Helical" evidence="9">
    <location>
        <begin position="30"/>
        <end position="50"/>
    </location>
</feature>
<sequence>MPYLVLALAVLAETIGTAALQASQQFTRLVPSVIVVVAYALAFWLLSIALKSFPVGIAYALWSGLGIFFIAIIGLVVFGQRLDLPAVLGIGLILAGILVINLFSSTSGH</sequence>
<evidence type="ECO:0000256" key="9">
    <source>
        <dbReference type="SAM" id="Phobius"/>
    </source>
</evidence>
<dbReference type="GO" id="GO:1990961">
    <property type="term" value="P:xenobiotic detoxification by transmembrane export across the plasma membrane"/>
    <property type="evidence" value="ECO:0007669"/>
    <property type="project" value="UniProtKB-ARBA"/>
</dbReference>
<dbReference type="FunFam" id="1.10.3730.20:FF:000001">
    <property type="entry name" value="Quaternary ammonium compound resistance transporter SugE"/>
    <property type="match status" value="1"/>
</dbReference>
<keyword evidence="5 9" id="KW-1133">Transmembrane helix</keyword>
<dbReference type="GO" id="GO:0005886">
    <property type="term" value="C:plasma membrane"/>
    <property type="evidence" value="ECO:0007669"/>
    <property type="project" value="UniProtKB-SubCell"/>
</dbReference>
<proteinExistence type="inferred from homology"/>
<evidence type="ECO:0000256" key="8">
    <source>
        <dbReference type="RuleBase" id="RU003942"/>
    </source>
</evidence>
<evidence type="ECO:0000256" key="7">
    <source>
        <dbReference type="ARBA" id="ARBA00038032"/>
    </source>
</evidence>
<evidence type="ECO:0000256" key="3">
    <source>
        <dbReference type="ARBA" id="ARBA00022475"/>
    </source>
</evidence>
<dbReference type="InterPro" id="IPR045324">
    <property type="entry name" value="Small_multidrug_res"/>
</dbReference>
<evidence type="ECO:0000256" key="4">
    <source>
        <dbReference type="ARBA" id="ARBA00022692"/>
    </source>
</evidence>
<dbReference type="GO" id="GO:0015199">
    <property type="term" value="F:amino-acid betaine transmembrane transporter activity"/>
    <property type="evidence" value="ECO:0007669"/>
    <property type="project" value="TreeGrafter"/>
</dbReference>
<comment type="subcellular location">
    <subcellularLocation>
        <location evidence="1 8">Cell membrane</location>
        <topology evidence="1 8">Multi-pass membrane protein</topology>
    </subcellularLocation>
</comment>
<dbReference type="RefSeq" id="WP_089954952.1">
    <property type="nucleotide sequence ID" value="NZ_FNAV01000002.1"/>
</dbReference>
<dbReference type="GO" id="GO:0015220">
    <property type="term" value="F:choline transmembrane transporter activity"/>
    <property type="evidence" value="ECO:0007669"/>
    <property type="project" value="TreeGrafter"/>
</dbReference>
<evidence type="ECO:0000256" key="1">
    <source>
        <dbReference type="ARBA" id="ARBA00004651"/>
    </source>
</evidence>
<evidence type="ECO:0000256" key="5">
    <source>
        <dbReference type="ARBA" id="ARBA00022989"/>
    </source>
</evidence>
<keyword evidence="11" id="KW-1185">Reference proteome</keyword>
<name>A0A1G7B986_9RHOB</name>
<dbReference type="EMBL" id="FNAV01000002">
    <property type="protein sequence ID" value="SDE23601.1"/>
    <property type="molecule type" value="Genomic_DNA"/>
</dbReference>
<evidence type="ECO:0000313" key="10">
    <source>
        <dbReference type="EMBL" id="SDE23601.1"/>
    </source>
</evidence>
<accession>A0A1G7B986</accession>
<dbReference type="PANTHER" id="PTHR30561">
    <property type="entry name" value="SMR FAMILY PROTON-DEPENDENT DRUG EFFLUX TRANSPORTER SUGE"/>
    <property type="match status" value="1"/>
</dbReference>
<evidence type="ECO:0000256" key="6">
    <source>
        <dbReference type="ARBA" id="ARBA00023136"/>
    </source>
</evidence>
<organism evidence="10 11">
    <name type="scientific">Salipiger thiooxidans</name>
    <dbReference type="NCBI Taxonomy" id="282683"/>
    <lineage>
        <taxon>Bacteria</taxon>
        <taxon>Pseudomonadati</taxon>
        <taxon>Pseudomonadota</taxon>
        <taxon>Alphaproteobacteria</taxon>
        <taxon>Rhodobacterales</taxon>
        <taxon>Roseobacteraceae</taxon>
        <taxon>Salipiger</taxon>
    </lineage>
</organism>
<feature type="transmembrane region" description="Helical" evidence="9">
    <location>
        <begin position="57"/>
        <end position="78"/>
    </location>
</feature>
<dbReference type="Gene3D" id="1.10.3730.20">
    <property type="match status" value="1"/>
</dbReference>
<dbReference type="Proteomes" id="UP000198994">
    <property type="component" value="Unassembled WGS sequence"/>
</dbReference>
<keyword evidence="2" id="KW-0813">Transport</keyword>
<gene>
    <name evidence="10" type="ORF">SAMN04488105_10232</name>
</gene>
<dbReference type="SUPFAM" id="SSF103481">
    <property type="entry name" value="Multidrug resistance efflux transporter EmrE"/>
    <property type="match status" value="1"/>
</dbReference>
<keyword evidence="4 8" id="KW-0812">Transmembrane</keyword>
<protein>
    <submittedName>
        <fullName evidence="10">Small multidrug resistance pump</fullName>
    </submittedName>
</protein>
<keyword evidence="6 9" id="KW-0472">Membrane</keyword>
<evidence type="ECO:0000256" key="2">
    <source>
        <dbReference type="ARBA" id="ARBA00022448"/>
    </source>
</evidence>
<dbReference type="STRING" id="282683.SAMN04488105_10232"/>
<dbReference type="AlphaFoldDB" id="A0A1G7B986"/>